<keyword evidence="2" id="KW-1133">Transmembrane helix</keyword>
<feature type="non-terminal residue" evidence="3">
    <location>
        <position position="1"/>
    </location>
</feature>
<dbReference type="STRING" id="33528.ENSGAFP00000003645"/>
<dbReference type="Proteomes" id="UP000250572">
    <property type="component" value="Unassembled WGS sequence"/>
</dbReference>
<evidence type="ECO:0008006" key="5">
    <source>
        <dbReference type="Google" id="ProtNLM"/>
    </source>
</evidence>
<name>A0A315UTR4_GAMAF</name>
<feature type="compositionally biased region" description="Polar residues" evidence="1">
    <location>
        <begin position="240"/>
        <end position="254"/>
    </location>
</feature>
<gene>
    <name evidence="3" type="ORF">CCH79_00008629</name>
</gene>
<keyword evidence="2" id="KW-0812">Transmembrane</keyword>
<comment type="caution">
    <text evidence="3">The sequence shown here is derived from an EMBL/GenBank/DDBJ whole genome shotgun (WGS) entry which is preliminary data.</text>
</comment>
<evidence type="ECO:0000256" key="1">
    <source>
        <dbReference type="SAM" id="MobiDB-lite"/>
    </source>
</evidence>
<dbReference type="EMBL" id="NHOQ01002733">
    <property type="protein sequence ID" value="PWA15080.1"/>
    <property type="molecule type" value="Genomic_DNA"/>
</dbReference>
<keyword evidence="4" id="KW-1185">Reference proteome</keyword>
<feature type="region of interest" description="Disordered" evidence="1">
    <location>
        <begin position="212"/>
        <end position="254"/>
    </location>
</feature>
<evidence type="ECO:0000313" key="4">
    <source>
        <dbReference type="Proteomes" id="UP000250572"/>
    </source>
</evidence>
<dbReference type="PANTHER" id="PTHR31193:SF1">
    <property type="entry name" value="TRANSMEMBRANE PROTEIN 268"/>
    <property type="match status" value="1"/>
</dbReference>
<sequence length="458" mass="51202">DLVTFDLMEDRNGDCQASAEAAVDFEIRRTQMDQQSINRSKWTNDMEDPLKTALDVPSIRRYMVLHSGLFHFVLAPVLYVVLWCAVFSTLHLYITVADYWVLILSVSLVSILLTTAIICILHHSNKEINVNIDVRLIQVNERMMKHKLMVGVADWVQNCAGHMQLYFVYWDMSYCLRTLCETLEEQSFVTNETQKTMKSRMSHLVLVTELPPINPEAGGSDVEQDSDENRPLLRNEDTGRSTPSSQRGDSKVTSNYSLVPEASLPAQAKAYQLLMTYSAAYVKLLMSERLSGPSSHRLRPLRSHCTTAPVCLCQYIKTKLGKRDRLGVPVVVVMLRGYDDYHGEDGAEHQRGNAHGQADEGEVAGLTGRYFRSHHVPSGYRHAHLSSGQRKRGEMSEARWARLTVCPPMPPGLSSSHTYCTSRTGASTACQLCSAHSQLSGPGGQNPFCPVALTVVRL</sequence>
<proteinExistence type="predicted"/>
<evidence type="ECO:0000313" key="3">
    <source>
        <dbReference type="EMBL" id="PWA15080.1"/>
    </source>
</evidence>
<dbReference type="PANTHER" id="PTHR31193">
    <property type="entry name" value="TRANSMEMBRANE PROTEIN C9ORF91"/>
    <property type="match status" value="1"/>
</dbReference>
<feature type="transmembrane region" description="Helical" evidence="2">
    <location>
        <begin position="69"/>
        <end position="93"/>
    </location>
</feature>
<protein>
    <recommendedName>
        <fullName evidence="5">Transmembrane protein 268</fullName>
    </recommendedName>
</protein>
<evidence type="ECO:0000256" key="2">
    <source>
        <dbReference type="SAM" id="Phobius"/>
    </source>
</evidence>
<dbReference type="AlphaFoldDB" id="A0A315UTR4"/>
<organism evidence="3 4">
    <name type="scientific">Gambusia affinis</name>
    <name type="common">Western mosquitofish</name>
    <name type="synonym">Heterandria affinis</name>
    <dbReference type="NCBI Taxonomy" id="33528"/>
    <lineage>
        <taxon>Eukaryota</taxon>
        <taxon>Metazoa</taxon>
        <taxon>Chordata</taxon>
        <taxon>Craniata</taxon>
        <taxon>Vertebrata</taxon>
        <taxon>Euteleostomi</taxon>
        <taxon>Actinopterygii</taxon>
        <taxon>Neopterygii</taxon>
        <taxon>Teleostei</taxon>
        <taxon>Neoteleostei</taxon>
        <taxon>Acanthomorphata</taxon>
        <taxon>Ovalentaria</taxon>
        <taxon>Atherinomorphae</taxon>
        <taxon>Cyprinodontiformes</taxon>
        <taxon>Poeciliidae</taxon>
        <taxon>Poeciliinae</taxon>
        <taxon>Gambusia</taxon>
    </lineage>
</organism>
<keyword evidence="2" id="KW-0472">Membrane</keyword>
<dbReference type="InterPro" id="IPR028054">
    <property type="entry name" value="DUF4481"/>
</dbReference>
<dbReference type="Pfam" id="PF14800">
    <property type="entry name" value="DUF4481"/>
    <property type="match status" value="1"/>
</dbReference>
<feature type="transmembrane region" description="Helical" evidence="2">
    <location>
        <begin position="99"/>
        <end position="121"/>
    </location>
</feature>
<reference evidence="3 4" key="1">
    <citation type="journal article" date="2018" name="G3 (Bethesda)">
        <title>A High-Quality Reference Genome for the Invasive Mosquitofish Gambusia affinis Using a Chicago Library.</title>
        <authorList>
            <person name="Hoffberg S.L."/>
            <person name="Troendle N.J."/>
            <person name="Glenn T.C."/>
            <person name="Mahmud O."/>
            <person name="Louha S."/>
            <person name="Chalopin D."/>
            <person name="Bennetzen J.L."/>
            <person name="Mauricio R."/>
        </authorList>
    </citation>
    <scope>NUCLEOTIDE SEQUENCE [LARGE SCALE GENOMIC DNA]</scope>
    <source>
        <strain evidence="3">NE01/NJP1002.9</strain>
        <tissue evidence="3">Muscle</tissue>
    </source>
</reference>
<feature type="compositionally biased region" description="Basic and acidic residues" evidence="1">
    <location>
        <begin position="227"/>
        <end position="239"/>
    </location>
</feature>
<accession>A0A315UTR4</accession>
<feature type="non-terminal residue" evidence="3">
    <location>
        <position position="458"/>
    </location>
</feature>